<feature type="compositionally biased region" description="Basic residues" evidence="6">
    <location>
        <begin position="403"/>
        <end position="415"/>
    </location>
</feature>
<dbReference type="Gene3D" id="1.10.238.10">
    <property type="entry name" value="EF-hand"/>
    <property type="match status" value="1"/>
</dbReference>
<evidence type="ECO:0000256" key="6">
    <source>
        <dbReference type="SAM" id="MobiDB-lite"/>
    </source>
</evidence>
<dbReference type="AlphaFoldDB" id="A0A5C6CIR0"/>
<dbReference type="Proteomes" id="UP000316304">
    <property type="component" value="Unassembled WGS sequence"/>
</dbReference>
<keyword evidence="9" id="KW-1185">Reference proteome</keyword>
<dbReference type="SUPFAM" id="SSF55486">
    <property type="entry name" value="Metalloproteases ('zincins'), catalytic domain"/>
    <property type="match status" value="1"/>
</dbReference>
<dbReference type="EMBL" id="SJPT01000004">
    <property type="protein sequence ID" value="TWU23261.1"/>
    <property type="molecule type" value="Genomic_DNA"/>
</dbReference>
<evidence type="ECO:0000256" key="3">
    <source>
        <dbReference type="ARBA" id="ARBA00022801"/>
    </source>
</evidence>
<dbReference type="Gene3D" id="3.40.390.10">
    <property type="entry name" value="Collagenase (Catalytic Domain)"/>
    <property type="match status" value="1"/>
</dbReference>
<dbReference type="InterPro" id="IPR021190">
    <property type="entry name" value="Pept_M10A"/>
</dbReference>
<organism evidence="8 9">
    <name type="scientific">Novipirellula galeiformis</name>
    <dbReference type="NCBI Taxonomy" id="2528004"/>
    <lineage>
        <taxon>Bacteria</taxon>
        <taxon>Pseudomonadati</taxon>
        <taxon>Planctomycetota</taxon>
        <taxon>Planctomycetia</taxon>
        <taxon>Pirellulales</taxon>
        <taxon>Pirellulaceae</taxon>
        <taxon>Novipirellula</taxon>
    </lineage>
</organism>
<dbReference type="GO" id="GO:0008270">
    <property type="term" value="F:zinc ion binding"/>
    <property type="evidence" value="ECO:0007669"/>
    <property type="project" value="InterPro"/>
</dbReference>
<keyword evidence="4" id="KW-0862">Zinc</keyword>
<dbReference type="Pfam" id="PF00413">
    <property type="entry name" value="Peptidase_M10"/>
    <property type="match status" value="1"/>
</dbReference>
<keyword evidence="3" id="KW-0378">Hydrolase</keyword>
<comment type="caution">
    <text evidence="8">The sequence shown here is derived from an EMBL/GenBank/DDBJ whole genome shotgun (WGS) entry which is preliminary data.</text>
</comment>
<evidence type="ECO:0000256" key="1">
    <source>
        <dbReference type="ARBA" id="ARBA00022670"/>
    </source>
</evidence>
<dbReference type="PANTHER" id="PTHR10201:SF323">
    <property type="entry name" value="MATRIX METALLOPROTEINASE-21"/>
    <property type="match status" value="1"/>
</dbReference>
<protein>
    <submittedName>
        <fullName evidence="8">Matrixin</fullName>
    </submittedName>
</protein>
<dbReference type="SUPFAM" id="SSF63446">
    <property type="entry name" value="Type I dockerin domain"/>
    <property type="match status" value="1"/>
</dbReference>
<dbReference type="Pfam" id="PF00404">
    <property type="entry name" value="Dockerin_1"/>
    <property type="match status" value="1"/>
</dbReference>
<name>A0A5C6CIR0_9BACT</name>
<dbReference type="PRINTS" id="PR00138">
    <property type="entry name" value="MATRIXIN"/>
</dbReference>
<sequence length="561" mass="60345">MKFMQRKTRRLSLQPLETRRVLAASLGWDGPGLGSVELTYTINGSPNSLSQAQTNAAIETALAAWSSAADIEFTPTNQVGLSDSIDISFVNIDGASRTLAQAYFPDDVNPTRIAGDIQFDLSESWEVGNSLGDRAFDLVWVAVHEIGHSLGLDHQEGGDTVLAPSVSPNQFFTSLSGVDADAVQQLYAAAESNVVIQPDDVPTLNDPVDDVPSDSPTNETPSGDGDDDPGDSDDDPFPRNRWRHGGRWHRFGGRLEADLGDFNYLNPTDVNGDNATSAIDALMIINQLNRASSADSSDVEMEGLCDVNGDGGVSALDALTVINSLHRGDSSVSATVDSTTVDSTEIEVTETLEDSNDLENSNDSEDSDDSVQSEGGDDLGNPIDDGGRIDDTDDDGVESDAAHHHHGHQHGHHRTGNFILFGNDPESFITRLDTDEEGSLSEDEVSERLWTQLIDKGIDTDADGLVTLAELETAIAAARDEVFNSNDADGDGLISESEVSTRYWAKVSAADVDRDRGVSRDEFDGYVSEPVDWELPSRPHRPHHVADAVFGAIGRRASRWG</sequence>
<dbReference type="InterPro" id="IPR001818">
    <property type="entry name" value="Pept_M10_metallopeptidase"/>
</dbReference>
<proteinExistence type="predicted"/>
<dbReference type="InterPro" id="IPR018247">
    <property type="entry name" value="EF_Hand_1_Ca_BS"/>
</dbReference>
<dbReference type="GO" id="GO:0004222">
    <property type="term" value="F:metalloendopeptidase activity"/>
    <property type="evidence" value="ECO:0007669"/>
    <property type="project" value="InterPro"/>
</dbReference>
<feature type="compositionally biased region" description="Acidic residues" evidence="6">
    <location>
        <begin position="224"/>
        <end position="235"/>
    </location>
</feature>
<dbReference type="InterPro" id="IPR002105">
    <property type="entry name" value="Dockerin_1_rpt"/>
</dbReference>
<dbReference type="InterPro" id="IPR011992">
    <property type="entry name" value="EF-hand-dom_pair"/>
</dbReference>
<dbReference type="PROSITE" id="PS00018">
    <property type="entry name" value="EF_HAND_1"/>
    <property type="match status" value="1"/>
</dbReference>
<accession>A0A5C6CIR0</accession>
<dbReference type="PANTHER" id="PTHR10201">
    <property type="entry name" value="MATRIX METALLOPROTEINASE"/>
    <property type="match status" value="1"/>
</dbReference>
<dbReference type="GO" id="GO:0006508">
    <property type="term" value="P:proteolysis"/>
    <property type="evidence" value="ECO:0007669"/>
    <property type="project" value="UniProtKB-KW"/>
</dbReference>
<dbReference type="GO" id="GO:0000272">
    <property type="term" value="P:polysaccharide catabolic process"/>
    <property type="evidence" value="ECO:0007669"/>
    <property type="project" value="InterPro"/>
</dbReference>
<evidence type="ECO:0000259" key="7">
    <source>
        <dbReference type="SMART" id="SM00235"/>
    </source>
</evidence>
<dbReference type="InterPro" id="IPR036439">
    <property type="entry name" value="Dockerin_dom_sf"/>
</dbReference>
<dbReference type="GO" id="GO:0004553">
    <property type="term" value="F:hydrolase activity, hydrolyzing O-glycosyl compounds"/>
    <property type="evidence" value="ECO:0007669"/>
    <property type="project" value="InterPro"/>
</dbReference>
<evidence type="ECO:0000313" key="9">
    <source>
        <dbReference type="Proteomes" id="UP000316304"/>
    </source>
</evidence>
<dbReference type="Gene3D" id="1.10.1330.10">
    <property type="entry name" value="Dockerin domain"/>
    <property type="match status" value="1"/>
</dbReference>
<evidence type="ECO:0000256" key="2">
    <source>
        <dbReference type="ARBA" id="ARBA00022723"/>
    </source>
</evidence>
<dbReference type="InterPro" id="IPR006026">
    <property type="entry name" value="Peptidase_Metallo"/>
</dbReference>
<feature type="domain" description="Peptidase metallopeptidase" evidence="7">
    <location>
        <begin position="24"/>
        <end position="189"/>
    </location>
</feature>
<keyword evidence="5" id="KW-0482">Metalloprotease</keyword>
<evidence type="ECO:0000256" key="4">
    <source>
        <dbReference type="ARBA" id="ARBA00022833"/>
    </source>
</evidence>
<feature type="compositionally biased region" description="Acidic residues" evidence="6">
    <location>
        <begin position="344"/>
        <end position="377"/>
    </location>
</feature>
<feature type="region of interest" description="Disordered" evidence="6">
    <location>
        <begin position="330"/>
        <end position="419"/>
    </location>
</feature>
<dbReference type="SUPFAM" id="SSF47473">
    <property type="entry name" value="EF-hand"/>
    <property type="match status" value="1"/>
</dbReference>
<dbReference type="InterPro" id="IPR024079">
    <property type="entry name" value="MetalloPept_cat_dom_sf"/>
</dbReference>
<feature type="compositionally biased region" description="Low complexity" evidence="6">
    <location>
        <begin position="330"/>
        <end position="343"/>
    </location>
</feature>
<evidence type="ECO:0000313" key="8">
    <source>
        <dbReference type="EMBL" id="TWU23261.1"/>
    </source>
</evidence>
<reference evidence="8 9" key="1">
    <citation type="submission" date="2019-02" db="EMBL/GenBank/DDBJ databases">
        <title>Deep-cultivation of Planctomycetes and their phenomic and genomic characterization uncovers novel biology.</title>
        <authorList>
            <person name="Wiegand S."/>
            <person name="Jogler M."/>
            <person name="Boedeker C."/>
            <person name="Pinto D."/>
            <person name="Vollmers J."/>
            <person name="Rivas-Marin E."/>
            <person name="Kohn T."/>
            <person name="Peeters S.H."/>
            <person name="Heuer A."/>
            <person name="Rast P."/>
            <person name="Oberbeckmann S."/>
            <person name="Bunk B."/>
            <person name="Jeske O."/>
            <person name="Meyerdierks A."/>
            <person name="Storesund J.E."/>
            <person name="Kallscheuer N."/>
            <person name="Luecker S."/>
            <person name="Lage O.M."/>
            <person name="Pohl T."/>
            <person name="Merkel B.J."/>
            <person name="Hornburger P."/>
            <person name="Mueller R.-W."/>
            <person name="Bruemmer F."/>
            <person name="Labrenz M."/>
            <person name="Spormann A.M."/>
            <person name="Op Den Camp H."/>
            <person name="Overmann J."/>
            <person name="Amann R."/>
            <person name="Jetten M.S.M."/>
            <person name="Mascher T."/>
            <person name="Medema M.H."/>
            <person name="Devos D.P."/>
            <person name="Kaster A.-K."/>
            <person name="Ovreas L."/>
            <person name="Rohde M."/>
            <person name="Galperin M.Y."/>
            <person name="Jogler C."/>
        </authorList>
    </citation>
    <scope>NUCLEOTIDE SEQUENCE [LARGE SCALE GENOMIC DNA]</scope>
    <source>
        <strain evidence="8 9">Pla52o</strain>
    </source>
</reference>
<keyword evidence="2" id="KW-0479">Metal-binding</keyword>
<evidence type="ECO:0000256" key="5">
    <source>
        <dbReference type="ARBA" id="ARBA00023049"/>
    </source>
</evidence>
<feature type="region of interest" description="Disordered" evidence="6">
    <location>
        <begin position="197"/>
        <end position="245"/>
    </location>
</feature>
<gene>
    <name evidence="8" type="ORF">Pla52o_27970</name>
</gene>
<dbReference type="SMART" id="SM00235">
    <property type="entry name" value="ZnMc"/>
    <property type="match status" value="1"/>
</dbReference>
<keyword evidence="1" id="KW-0645">Protease</keyword>
<dbReference type="GO" id="GO:0031012">
    <property type="term" value="C:extracellular matrix"/>
    <property type="evidence" value="ECO:0007669"/>
    <property type="project" value="InterPro"/>
</dbReference>